<keyword evidence="5" id="KW-0441">Lipid A biosynthesis</keyword>
<dbReference type="PANTHER" id="PTHR30372:SF4">
    <property type="entry name" value="LIPID-A-DISACCHARIDE SYNTHASE, MITOCHONDRIAL-RELATED"/>
    <property type="match status" value="1"/>
</dbReference>
<evidence type="ECO:0000256" key="8">
    <source>
        <dbReference type="ARBA" id="ARBA00023098"/>
    </source>
</evidence>
<keyword evidence="12" id="KW-1185">Reference proteome</keyword>
<keyword evidence="4" id="KW-0444">Lipid biosynthesis</keyword>
<evidence type="ECO:0000256" key="2">
    <source>
        <dbReference type="ARBA" id="ARBA00012687"/>
    </source>
</evidence>
<dbReference type="Pfam" id="PF02684">
    <property type="entry name" value="LpxB"/>
    <property type="match status" value="1"/>
</dbReference>
<reference evidence="12" key="1">
    <citation type="submission" date="2018-05" db="EMBL/GenBank/DDBJ databases">
        <title>Pseudarcicella sp. HME7025 Genome sequencing and assembly.</title>
        <authorList>
            <person name="Kim H."/>
            <person name="Kang H."/>
            <person name="Joh K."/>
        </authorList>
    </citation>
    <scope>NUCLEOTIDE SEQUENCE [LARGE SCALE GENOMIC DNA]</scope>
    <source>
        <strain evidence="12">HME7025</strain>
    </source>
</reference>
<dbReference type="NCBIfam" id="TIGR00215">
    <property type="entry name" value="lpxB"/>
    <property type="match status" value="1"/>
</dbReference>
<dbReference type="EMBL" id="CP029346">
    <property type="protein sequence ID" value="AWL09207.1"/>
    <property type="molecule type" value="Genomic_DNA"/>
</dbReference>
<evidence type="ECO:0000256" key="4">
    <source>
        <dbReference type="ARBA" id="ARBA00022516"/>
    </source>
</evidence>
<protein>
    <recommendedName>
        <fullName evidence="3 10">Lipid-A-disaccharide synthase</fullName>
        <ecNumber evidence="2 10">2.4.1.182</ecNumber>
    </recommendedName>
</protein>
<sequence>MKYFILAGEKSGDLHGSKLIKELLLLDSTATIQAWGGDDMKEAGAEVLIHHKELAIMGLLGVLQNIQRLKGLFQKFKSQIQQFQPDTVIFIDYGGFNLKAARIAKLQGFHTQFYIAPKVWAWNKGRVDVIKKWVDQLYVIFPFEKTLFEEHGISTHYVGNPLKDSIDDFQPNPQFAEQNSIKQPCISLLAGSRKQEINAALPVFQEIKQQFPDLHFYVAGLKEWQSIYETYDLDIIYDDTYNLLHVSQIAIVTSGTATLETALFRIPQIVVYKTDWLFYSLAKLLVKIKFISLVNIILGKEAVPEMIQSKFTASHISLKIKQLLDYNAVSKQKQLNCYDELIQIIGPAGASKKTAKMMYDYALSYQAK</sequence>
<evidence type="ECO:0000256" key="9">
    <source>
        <dbReference type="ARBA" id="ARBA00048975"/>
    </source>
</evidence>
<dbReference type="InterPro" id="IPR003835">
    <property type="entry name" value="Glyco_trans_19"/>
</dbReference>
<evidence type="ECO:0000313" key="11">
    <source>
        <dbReference type="EMBL" id="AWL09207.1"/>
    </source>
</evidence>
<evidence type="ECO:0000256" key="1">
    <source>
        <dbReference type="ARBA" id="ARBA00002056"/>
    </source>
</evidence>
<name>A0A2S2DWP6_9BACT</name>
<dbReference type="AlphaFoldDB" id="A0A2S2DWP6"/>
<evidence type="ECO:0000313" key="12">
    <source>
        <dbReference type="Proteomes" id="UP000245468"/>
    </source>
</evidence>
<dbReference type="KEGG" id="psez:HME7025_01346"/>
<evidence type="ECO:0000256" key="10">
    <source>
        <dbReference type="NCBIfam" id="TIGR00215"/>
    </source>
</evidence>
<keyword evidence="7 11" id="KW-0808">Transferase</keyword>
<evidence type="ECO:0000256" key="7">
    <source>
        <dbReference type="ARBA" id="ARBA00022679"/>
    </source>
</evidence>
<dbReference type="PANTHER" id="PTHR30372">
    <property type="entry name" value="LIPID-A-DISACCHARIDE SYNTHASE"/>
    <property type="match status" value="1"/>
</dbReference>
<evidence type="ECO:0000256" key="5">
    <source>
        <dbReference type="ARBA" id="ARBA00022556"/>
    </source>
</evidence>
<gene>
    <name evidence="11" type="primary">lpxB</name>
    <name evidence="11" type="ORF">HME7025_01346</name>
</gene>
<comment type="catalytic activity">
    <reaction evidence="9">
        <text>a lipid X + a UDP-2-N,3-O-bis[(3R)-3-hydroxyacyl]-alpha-D-glucosamine = a lipid A disaccharide + UDP + H(+)</text>
        <dbReference type="Rhea" id="RHEA:67828"/>
        <dbReference type="ChEBI" id="CHEBI:15378"/>
        <dbReference type="ChEBI" id="CHEBI:58223"/>
        <dbReference type="ChEBI" id="CHEBI:137748"/>
        <dbReference type="ChEBI" id="CHEBI:176338"/>
        <dbReference type="ChEBI" id="CHEBI:176343"/>
        <dbReference type="EC" id="2.4.1.182"/>
    </reaction>
</comment>
<keyword evidence="6 11" id="KW-0328">Glycosyltransferase</keyword>
<evidence type="ECO:0000256" key="3">
    <source>
        <dbReference type="ARBA" id="ARBA00020902"/>
    </source>
</evidence>
<dbReference type="SUPFAM" id="SSF53756">
    <property type="entry name" value="UDP-Glycosyltransferase/glycogen phosphorylase"/>
    <property type="match status" value="1"/>
</dbReference>
<comment type="function">
    <text evidence="1">Condensation of UDP-2,3-diacylglucosamine and 2,3-diacylglucosamine-1-phosphate to form lipid A disaccharide, a precursor of lipid A, a phosphorylated glycolipid that anchors the lipopolysaccharide to the outer membrane of the cell.</text>
</comment>
<dbReference type="OrthoDB" id="9801642at2"/>
<dbReference type="GO" id="GO:0008915">
    <property type="term" value="F:lipid-A-disaccharide synthase activity"/>
    <property type="evidence" value="ECO:0007669"/>
    <property type="project" value="UniProtKB-UniRule"/>
</dbReference>
<dbReference type="RefSeq" id="WP_109322906.1">
    <property type="nucleotide sequence ID" value="NZ_CP029346.1"/>
</dbReference>
<dbReference type="Proteomes" id="UP000245468">
    <property type="component" value="Chromosome"/>
</dbReference>
<proteinExistence type="predicted"/>
<evidence type="ECO:0000256" key="6">
    <source>
        <dbReference type="ARBA" id="ARBA00022676"/>
    </source>
</evidence>
<organism evidence="11 12">
    <name type="scientific">Aquirufa nivalisilvae</name>
    <dbReference type="NCBI Taxonomy" id="2516557"/>
    <lineage>
        <taxon>Bacteria</taxon>
        <taxon>Pseudomonadati</taxon>
        <taxon>Bacteroidota</taxon>
        <taxon>Cytophagia</taxon>
        <taxon>Cytophagales</taxon>
        <taxon>Flectobacillaceae</taxon>
        <taxon>Aquirufa</taxon>
    </lineage>
</organism>
<dbReference type="GO" id="GO:0009245">
    <property type="term" value="P:lipid A biosynthetic process"/>
    <property type="evidence" value="ECO:0007669"/>
    <property type="project" value="UniProtKB-UniRule"/>
</dbReference>
<accession>A0A2S2DWP6</accession>
<dbReference type="GO" id="GO:0016020">
    <property type="term" value="C:membrane"/>
    <property type="evidence" value="ECO:0007669"/>
    <property type="project" value="GOC"/>
</dbReference>
<dbReference type="EC" id="2.4.1.182" evidence="2 10"/>
<keyword evidence="8" id="KW-0443">Lipid metabolism</keyword>
<dbReference type="GO" id="GO:0005543">
    <property type="term" value="F:phospholipid binding"/>
    <property type="evidence" value="ECO:0007669"/>
    <property type="project" value="TreeGrafter"/>
</dbReference>